<gene>
    <name evidence="1" type="ORF">CPELLU_LOCUS19425</name>
</gene>
<accession>A0A9N9K983</accession>
<evidence type="ECO:0000313" key="1">
    <source>
        <dbReference type="EMBL" id="CAG8818291.1"/>
    </source>
</evidence>
<dbReference type="Proteomes" id="UP000789759">
    <property type="component" value="Unassembled WGS sequence"/>
</dbReference>
<dbReference type="AlphaFoldDB" id="A0A9N9K983"/>
<proteinExistence type="predicted"/>
<evidence type="ECO:0000313" key="2">
    <source>
        <dbReference type="Proteomes" id="UP000789759"/>
    </source>
</evidence>
<protein>
    <submittedName>
        <fullName evidence="1">15490_t:CDS:1</fullName>
    </submittedName>
</protein>
<dbReference type="EMBL" id="CAJVQA010046522">
    <property type="protein sequence ID" value="CAG8818291.1"/>
    <property type="molecule type" value="Genomic_DNA"/>
</dbReference>
<name>A0A9N9K983_9GLOM</name>
<feature type="non-terminal residue" evidence="1">
    <location>
        <position position="53"/>
    </location>
</feature>
<comment type="caution">
    <text evidence="1">The sequence shown here is derived from an EMBL/GenBank/DDBJ whole genome shotgun (WGS) entry which is preliminary data.</text>
</comment>
<keyword evidence="2" id="KW-1185">Reference proteome</keyword>
<sequence length="53" mass="6223">DLEFFEIRKKPVVPFVTQCLTHLEALLQLGIIEPPINEEIKSKFENNHFEIKS</sequence>
<organism evidence="1 2">
    <name type="scientific">Cetraspora pellucida</name>
    <dbReference type="NCBI Taxonomy" id="1433469"/>
    <lineage>
        <taxon>Eukaryota</taxon>
        <taxon>Fungi</taxon>
        <taxon>Fungi incertae sedis</taxon>
        <taxon>Mucoromycota</taxon>
        <taxon>Glomeromycotina</taxon>
        <taxon>Glomeromycetes</taxon>
        <taxon>Diversisporales</taxon>
        <taxon>Gigasporaceae</taxon>
        <taxon>Cetraspora</taxon>
    </lineage>
</organism>
<dbReference type="OrthoDB" id="2430477at2759"/>
<reference evidence="1" key="1">
    <citation type="submission" date="2021-06" db="EMBL/GenBank/DDBJ databases">
        <authorList>
            <person name="Kallberg Y."/>
            <person name="Tangrot J."/>
            <person name="Rosling A."/>
        </authorList>
    </citation>
    <scope>NUCLEOTIDE SEQUENCE</scope>
    <source>
        <strain evidence="1">FL966</strain>
    </source>
</reference>
<feature type="non-terminal residue" evidence="1">
    <location>
        <position position="1"/>
    </location>
</feature>